<evidence type="ECO:0008006" key="3">
    <source>
        <dbReference type="Google" id="ProtNLM"/>
    </source>
</evidence>
<dbReference type="PANTHER" id="PTHR38733">
    <property type="entry name" value="PROTEIN MCRC"/>
    <property type="match status" value="1"/>
</dbReference>
<reference evidence="1 2" key="1">
    <citation type="submission" date="2021-04" db="EMBL/GenBank/DDBJ databases">
        <title>Molecular and phenotypic characterization and identification of bacterial isolates recovered from the Anatolian ground squirrels (Spermophilus xanthoprymnus) and which have the potential to form a new species in the Campylobacter genus.</title>
        <authorList>
            <person name="Aydin F."/>
            <person name="Abay S."/>
            <person name="Kayman T."/>
            <person name="Karakaya E."/>
            <person name="Mustak H.K."/>
            <person name="Mustak I.B."/>
            <person name="Bilgin N."/>
            <person name="Duzler A."/>
            <person name="Sahin O."/>
            <person name="Guran O."/>
            <person name="Saticioglu I.B."/>
        </authorList>
    </citation>
    <scope>NUCLEOTIDE SEQUENCE [LARGE SCALE GENOMIC DNA]</scope>
    <source>
        <strain evidence="2">faydin-G24</strain>
    </source>
</reference>
<comment type="caution">
    <text evidence="1">The sequence shown here is derived from an EMBL/GenBank/DDBJ whole genome shotgun (WGS) entry which is preliminary data.</text>
</comment>
<dbReference type="EMBL" id="JAGSSW010000004">
    <property type="protein sequence ID" value="MBR8464001.1"/>
    <property type="molecule type" value="Genomic_DNA"/>
</dbReference>
<sequence>MKQQTIQISEFGLIFNGKKSDDEYTSKYLCDSINCSDQYNELEEFVKSDAGQQIFEFVKNGKCLRAKNYVGTLQFKSGLTIEILPKIAKSQKNENRQKSQNDAKVLLVKLLCILYKLPNYKHIDKANFNYLKHMRIFEIFINMFLGDIGRIIKHGLKSDYTYLQENQYFLKGKLLFNENLRLNLAHKERFFMEFSDYNQNCPENRLLKSTLNFLYQASNDWNNKRLILQYLEHMGHIKYSSNFIADFRSIKKERGLRHYENALIWSKIFLNHSSFDIFCGNSVAFAILFPMQTLFESFVGWYLRKSKPNLEILEQFNSRNFVKGLFGISPDFVAKNGKDIEFIADAKWKVISKNNDFSQSDFYQLFAYHKLFKSPNTHIYYPQSDEKNCYKFFEYFDGNKIEIYFLDILKELGN</sequence>
<dbReference type="InterPro" id="IPR019292">
    <property type="entry name" value="McrC"/>
</dbReference>
<evidence type="ECO:0000313" key="2">
    <source>
        <dbReference type="Proteomes" id="UP000682951"/>
    </source>
</evidence>
<organism evidence="1 2">
    <name type="scientific">Campylobacter anatolicus</name>
    <dbReference type="NCBI Taxonomy" id="2829105"/>
    <lineage>
        <taxon>Bacteria</taxon>
        <taxon>Pseudomonadati</taxon>
        <taxon>Campylobacterota</taxon>
        <taxon>Epsilonproteobacteria</taxon>
        <taxon>Campylobacterales</taxon>
        <taxon>Campylobacteraceae</taxon>
        <taxon>Campylobacter</taxon>
    </lineage>
</organism>
<dbReference type="Pfam" id="PF10117">
    <property type="entry name" value="McrBC"/>
    <property type="match status" value="1"/>
</dbReference>
<name>A0ABS5HIB1_9BACT</name>
<dbReference type="Proteomes" id="UP000682951">
    <property type="component" value="Unassembled WGS sequence"/>
</dbReference>
<keyword evidence="2" id="KW-1185">Reference proteome</keyword>
<accession>A0ABS5HIB1</accession>
<evidence type="ECO:0000313" key="1">
    <source>
        <dbReference type="EMBL" id="MBR8464001.1"/>
    </source>
</evidence>
<gene>
    <name evidence="1" type="ORF">KDD93_05365</name>
</gene>
<dbReference type="RefSeq" id="WP_212142001.1">
    <property type="nucleotide sequence ID" value="NZ_JAGSSW010000004.1"/>
</dbReference>
<proteinExistence type="predicted"/>
<dbReference type="PANTHER" id="PTHR38733:SF1">
    <property type="entry name" value="TYPE IV METHYL-DIRECTED RESTRICTION ENZYME ECOKMCRBC"/>
    <property type="match status" value="1"/>
</dbReference>
<protein>
    <recommendedName>
        <fullName evidence="3">Restriction endonuclease</fullName>
    </recommendedName>
</protein>